<evidence type="ECO:0000313" key="2">
    <source>
        <dbReference type="Proteomes" id="UP001162131"/>
    </source>
</evidence>
<accession>A0AAU9IKM1</accession>
<proteinExistence type="predicted"/>
<protein>
    <submittedName>
        <fullName evidence="1">Uncharacterized protein</fullName>
    </submittedName>
</protein>
<comment type="caution">
    <text evidence="1">The sequence shown here is derived from an EMBL/GenBank/DDBJ whole genome shotgun (WGS) entry which is preliminary data.</text>
</comment>
<dbReference type="EMBL" id="CAJZBQ010000001">
    <property type="protein sequence ID" value="CAG9310000.1"/>
    <property type="molecule type" value="Genomic_DNA"/>
</dbReference>
<keyword evidence="2" id="KW-1185">Reference proteome</keyword>
<sequence>MNTNSSSELTVLYNGKLFSIDTTCTYNQILEYISDKIGNKSTILSLSDGGNAFRIPDEEAWKNLTFIKKTKLILMVNPEKITDIFLINTIENKVIDKDYRVVGHKLNTFLEKIANFDTHLKGFIRCLSYLYIRSCLLPTTLSIFLIVMNPYITEIQTSPPYIIINDISRSKIPEQILSVLNNWDSMIESLQIVEDDMNILMYNLNFLLSQRVNRKIHITSGNRLNLSGLKIAENNIKVHKALDIVKALQTKVNDFKETVKHSLNVYKDGRSTAMKRICLMCKKAKAYGPQEMSWLFGIGDYAGIPSDIRFY</sequence>
<dbReference type="Proteomes" id="UP001162131">
    <property type="component" value="Unassembled WGS sequence"/>
</dbReference>
<evidence type="ECO:0000313" key="1">
    <source>
        <dbReference type="EMBL" id="CAG9310000.1"/>
    </source>
</evidence>
<dbReference type="AlphaFoldDB" id="A0AAU9IKM1"/>
<organism evidence="1 2">
    <name type="scientific">Blepharisma stoltei</name>
    <dbReference type="NCBI Taxonomy" id="1481888"/>
    <lineage>
        <taxon>Eukaryota</taxon>
        <taxon>Sar</taxon>
        <taxon>Alveolata</taxon>
        <taxon>Ciliophora</taxon>
        <taxon>Postciliodesmatophora</taxon>
        <taxon>Heterotrichea</taxon>
        <taxon>Heterotrichida</taxon>
        <taxon>Blepharismidae</taxon>
        <taxon>Blepharisma</taxon>
    </lineage>
</organism>
<reference evidence="1" key="1">
    <citation type="submission" date="2021-09" db="EMBL/GenBank/DDBJ databases">
        <authorList>
            <consortium name="AG Swart"/>
            <person name="Singh M."/>
            <person name="Singh A."/>
            <person name="Seah K."/>
            <person name="Emmerich C."/>
        </authorList>
    </citation>
    <scope>NUCLEOTIDE SEQUENCE</scope>
    <source>
        <strain evidence="1">ATCC30299</strain>
    </source>
</reference>
<gene>
    <name evidence="1" type="ORF">BSTOLATCC_MIC214</name>
</gene>
<name>A0AAU9IKM1_9CILI</name>